<dbReference type="EMBL" id="VSSQ01015138">
    <property type="protein sequence ID" value="MPM55154.1"/>
    <property type="molecule type" value="Genomic_DNA"/>
</dbReference>
<keyword evidence="1" id="KW-0812">Transmembrane</keyword>
<reference evidence="2" key="1">
    <citation type="submission" date="2019-08" db="EMBL/GenBank/DDBJ databases">
        <authorList>
            <person name="Kucharzyk K."/>
            <person name="Murdoch R.W."/>
            <person name="Higgins S."/>
            <person name="Loffler F."/>
        </authorList>
    </citation>
    <scope>NUCLEOTIDE SEQUENCE</scope>
</reference>
<evidence type="ECO:0000256" key="1">
    <source>
        <dbReference type="SAM" id="Phobius"/>
    </source>
</evidence>
<protein>
    <submittedName>
        <fullName evidence="2">Uncharacterized protein</fullName>
    </submittedName>
</protein>
<accession>A0A645B065</accession>
<gene>
    <name evidence="2" type="ORF">SDC9_101947</name>
</gene>
<keyword evidence="1" id="KW-0472">Membrane</keyword>
<dbReference type="AlphaFoldDB" id="A0A645B065"/>
<comment type="caution">
    <text evidence="2">The sequence shown here is derived from an EMBL/GenBank/DDBJ whole genome shotgun (WGS) entry which is preliminary data.</text>
</comment>
<feature type="transmembrane region" description="Helical" evidence="1">
    <location>
        <begin position="20"/>
        <end position="38"/>
    </location>
</feature>
<evidence type="ECO:0000313" key="2">
    <source>
        <dbReference type="EMBL" id="MPM55154.1"/>
    </source>
</evidence>
<sequence>MVGNIVDEGNYRSGGGTAGFVDFAAVFAAAVVIVVILADRNDFDPGIGAQLELNRLKKFLAQSGIAQAKLSLELPPDPLAVNQTEIFRIAL</sequence>
<organism evidence="2">
    <name type="scientific">bioreactor metagenome</name>
    <dbReference type="NCBI Taxonomy" id="1076179"/>
    <lineage>
        <taxon>unclassified sequences</taxon>
        <taxon>metagenomes</taxon>
        <taxon>ecological metagenomes</taxon>
    </lineage>
</organism>
<keyword evidence="1" id="KW-1133">Transmembrane helix</keyword>
<proteinExistence type="predicted"/>
<name>A0A645B065_9ZZZZ</name>